<keyword evidence="11 14" id="KW-0234">DNA repair</keyword>
<dbReference type="Proteomes" id="UP000177913">
    <property type="component" value="Unassembled WGS sequence"/>
</dbReference>
<dbReference type="InterPro" id="IPR012340">
    <property type="entry name" value="NA-bd_OB-fold"/>
</dbReference>
<keyword evidence="7 14" id="KW-0227">DNA damage</keyword>
<dbReference type="PANTHER" id="PTHR45674">
    <property type="entry name" value="DNA LIGASE 1/3 FAMILY MEMBER"/>
    <property type="match status" value="1"/>
</dbReference>
<evidence type="ECO:0000313" key="18">
    <source>
        <dbReference type="Proteomes" id="UP000177913"/>
    </source>
</evidence>
<feature type="binding site" evidence="14">
    <location>
        <position position="261"/>
    </location>
    <ligand>
        <name>ATP</name>
        <dbReference type="ChEBI" id="CHEBI:30616"/>
    </ligand>
</feature>
<dbReference type="SUPFAM" id="SSF56091">
    <property type="entry name" value="DNA ligase/mRNA capping enzyme, catalytic domain"/>
    <property type="match status" value="1"/>
</dbReference>
<dbReference type="SUPFAM" id="SSF50249">
    <property type="entry name" value="Nucleic acid-binding proteins"/>
    <property type="match status" value="1"/>
</dbReference>
<keyword evidence="10 14" id="KW-0233">DNA recombination</keyword>
<dbReference type="Gene3D" id="3.30.470.30">
    <property type="entry name" value="DNA ligase/mRNA capping enzyme"/>
    <property type="match status" value="1"/>
</dbReference>
<feature type="binding site" evidence="14">
    <location>
        <position position="298"/>
    </location>
    <ligand>
        <name>ATP</name>
        <dbReference type="ChEBI" id="CHEBI:30616"/>
    </ligand>
</feature>
<dbReference type="InterPro" id="IPR050191">
    <property type="entry name" value="ATP-dep_DNA_ligase"/>
</dbReference>
<dbReference type="InterPro" id="IPR012309">
    <property type="entry name" value="DNA_ligase_ATP-dep_C"/>
</dbReference>
<keyword evidence="9 14" id="KW-0460">Magnesium</keyword>
<dbReference type="GO" id="GO:0003910">
    <property type="term" value="F:DNA ligase (ATP) activity"/>
    <property type="evidence" value="ECO:0007669"/>
    <property type="project" value="UniProtKB-UniRule"/>
</dbReference>
<dbReference type="GO" id="GO:0005524">
    <property type="term" value="F:ATP binding"/>
    <property type="evidence" value="ECO:0007669"/>
    <property type="project" value="UniProtKB-UniRule"/>
</dbReference>
<keyword evidence="2 14" id="KW-0436">Ligase</keyword>
<feature type="binding site" evidence="14">
    <location>
        <position position="254"/>
    </location>
    <ligand>
        <name>ATP</name>
        <dbReference type="ChEBI" id="CHEBI:30616"/>
    </ligand>
</feature>
<evidence type="ECO:0000256" key="4">
    <source>
        <dbReference type="ARBA" id="ARBA00022705"/>
    </source>
</evidence>
<evidence type="ECO:0000256" key="10">
    <source>
        <dbReference type="ARBA" id="ARBA00023172"/>
    </source>
</evidence>
<feature type="binding site" evidence="14">
    <location>
        <position position="448"/>
    </location>
    <ligand>
        <name>ATP</name>
        <dbReference type="ChEBI" id="CHEBI:30616"/>
    </ligand>
</feature>
<sequence>MKFSQLAHFIEQIEETSSRLTITNLLAELFKKLNREEIGKTVYLLQGRLAPLYNAIEFGMAEKMIGRAVATALHLDKKKFVQQFKKIGDLGGATEYFKKQMRSLELEDLPAGRQGLSILEVYDILHELATAAKVGSQDIKVQILAKLIRQLDPLSCRYLVRIPIGVLRLGFSDMTVLDAYSWMLKGDKSHRSQIEKAYHVRPDLGQLGYIIKKEGISGLKKIKPAIFTPILMMKAERLSSGQEIIEKIGRCAVEYKYDGFRLQVHFKKSEIRNPKSETNFKSKIINPKHKIQVRLYSRNLEDVSFMYPDVIEGVKKEVRANEIIFEGEAIGFDPHSGNFLPFQQTVQRKRKYGIEEKAKEIPLKLFAFELLYLDGKSFLDVPYIERRRALEKSIQLTGDIFKDALLLASENILDDPKKLELLFDDAVSKGLEGIVAKKLSGVYKPGAREWNWIKFKRSYSSRIEDSIDCLVMGYDYGKGKRAGFGIGAFLVGIYDEKQDKFLTVCKIGTGLSDEEWRELKVRCKKLEVRSKPALYEVDKMMECDVWISPSIVVEIKADEITKSPVHTAGRKLKSSKSGKAFEVDIPGFALRFPRLEHFRDDKRPEDVTTLKEVDKIYSHGK</sequence>
<dbReference type="PANTHER" id="PTHR45674:SF4">
    <property type="entry name" value="DNA LIGASE 1"/>
    <property type="match status" value="1"/>
</dbReference>
<dbReference type="EC" id="6.5.1.1" evidence="14"/>
<dbReference type="GO" id="GO:0071897">
    <property type="term" value="P:DNA biosynthetic process"/>
    <property type="evidence" value="ECO:0007669"/>
    <property type="project" value="InterPro"/>
</dbReference>
<dbReference type="InterPro" id="IPR012308">
    <property type="entry name" value="DNA_ligase_ATP-dep_N"/>
</dbReference>
<comment type="function">
    <text evidence="14">DNA ligase that seals nicks in double-stranded DNA during DNA replication, DNA recombination and DNA repair.</text>
</comment>
<dbReference type="CDD" id="cd07901">
    <property type="entry name" value="Adenylation_DNA_ligase_Arch_LigB"/>
    <property type="match status" value="1"/>
</dbReference>
<dbReference type="Gene3D" id="2.40.50.140">
    <property type="entry name" value="Nucleic acid-binding proteins"/>
    <property type="match status" value="1"/>
</dbReference>
<evidence type="ECO:0000256" key="2">
    <source>
        <dbReference type="ARBA" id="ARBA00022598"/>
    </source>
</evidence>
<dbReference type="NCBIfam" id="TIGR00574">
    <property type="entry name" value="dnl1"/>
    <property type="match status" value="1"/>
</dbReference>
<keyword evidence="4 14" id="KW-0235">DNA replication</keyword>
<evidence type="ECO:0000313" key="17">
    <source>
        <dbReference type="EMBL" id="OGK23669.1"/>
    </source>
</evidence>
<dbReference type="GO" id="GO:0006310">
    <property type="term" value="P:DNA recombination"/>
    <property type="evidence" value="ECO:0007669"/>
    <property type="project" value="UniProtKB-UniRule"/>
</dbReference>
<organism evidence="17 18">
    <name type="scientific">Candidatus Roizmanbacteria bacterium RIFCSPHIGHO2_02_FULL_38_11</name>
    <dbReference type="NCBI Taxonomy" id="1802039"/>
    <lineage>
        <taxon>Bacteria</taxon>
        <taxon>Candidatus Roizmaniibacteriota</taxon>
    </lineage>
</organism>
<evidence type="ECO:0000256" key="9">
    <source>
        <dbReference type="ARBA" id="ARBA00022842"/>
    </source>
</evidence>
<dbReference type="GO" id="GO:0051301">
    <property type="term" value="P:cell division"/>
    <property type="evidence" value="ECO:0007669"/>
    <property type="project" value="UniProtKB-KW"/>
</dbReference>
<dbReference type="GO" id="GO:0046872">
    <property type="term" value="F:metal ion binding"/>
    <property type="evidence" value="ECO:0007669"/>
    <property type="project" value="UniProtKB-KW"/>
</dbReference>
<accession>A0A1F7GXD9</accession>
<evidence type="ECO:0000256" key="15">
    <source>
        <dbReference type="RuleBase" id="RU004196"/>
    </source>
</evidence>
<evidence type="ECO:0000256" key="12">
    <source>
        <dbReference type="ARBA" id="ARBA00023306"/>
    </source>
</evidence>
<dbReference type="InterPro" id="IPR036599">
    <property type="entry name" value="DNA_ligase_N_sf"/>
</dbReference>
<dbReference type="GO" id="GO:0006273">
    <property type="term" value="P:lagging strand elongation"/>
    <property type="evidence" value="ECO:0007669"/>
    <property type="project" value="TreeGrafter"/>
</dbReference>
<evidence type="ECO:0000256" key="14">
    <source>
        <dbReference type="HAMAP-Rule" id="MF_00407"/>
    </source>
</evidence>
<dbReference type="GO" id="GO:0003677">
    <property type="term" value="F:DNA binding"/>
    <property type="evidence" value="ECO:0007669"/>
    <property type="project" value="InterPro"/>
</dbReference>
<dbReference type="SUPFAM" id="SSF117018">
    <property type="entry name" value="ATP-dependent DNA ligase DNA-binding domain"/>
    <property type="match status" value="1"/>
</dbReference>
<evidence type="ECO:0000256" key="3">
    <source>
        <dbReference type="ARBA" id="ARBA00022618"/>
    </source>
</evidence>
<evidence type="ECO:0000256" key="5">
    <source>
        <dbReference type="ARBA" id="ARBA00022723"/>
    </source>
</evidence>
<evidence type="ECO:0000256" key="6">
    <source>
        <dbReference type="ARBA" id="ARBA00022741"/>
    </source>
</evidence>
<dbReference type="InterPro" id="IPR022865">
    <property type="entry name" value="DNA_ligae_ATP-dep_bac/arc"/>
</dbReference>
<dbReference type="Gene3D" id="1.10.3260.10">
    <property type="entry name" value="DNA ligase, ATP-dependent, N-terminal domain"/>
    <property type="match status" value="1"/>
</dbReference>
<evidence type="ECO:0000259" key="16">
    <source>
        <dbReference type="PROSITE" id="PS50160"/>
    </source>
</evidence>
<protein>
    <recommendedName>
        <fullName evidence="14">Probable DNA ligase</fullName>
        <ecNumber evidence="14">6.5.1.1</ecNumber>
    </recommendedName>
    <alternativeName>
        <fullName evidence="14">Polydeoxyribonucleotide synthase [ATP]</fullName>
    </alternativeName>
</protein>
<dbReference type="HAMAP" id="MF_00407">
    <property type="entry name" value="DNA_ligase"/>
    <property type="match status" value="1"/>
</dbReference>
<feature type="binding site" evidence="14">
    <location>
        <position position="328"/>
    </location>
    <ligand>
        <name>ATP</name>
        <dbReference type="ChEBI" id="CHEBI:30616"/>
    </ligand>
</feature>
<name>A0A1F7GXD9_9BACT</name>
<dbReference type="EMBL" id="MFZO01000044">
    <property type="protein sequence ID" value="OGK23669.1"/>
    <property type="molecule type" value="Genomic_DNA"/>
</dbReference>
<dbReference type="PROSITE" id="PS50160">
    <property type="entry name" value="DNA_LIGASE_A3"/>
    <property type="match status" value="1"/>
</dbReference>
<dbReference type="Pfam" id="PF04679">
    <property type="entry name" value="DNA_ligase_A_C"/>
    <property type="match status" value="1"/>
</dbReference>
<feature type="binding site" evidence="14">
    <location>
        <position position="368"/>
    </location>
    <ligand>
        <name>ATP</name>
        <dbReference type="ChEBI" id="CHEBI:30616"/>
    </ligand>
</feature>
<feature type="domain" description="ATP-dependent DNA ligase family profile" evidence="16">
    <location>
        <begin position="356"/>
        <end position="495"/>
    </location>
</feature>
<dbReference type="InterPro" id="IPR000977">
    <property type="entry name" value="DNA_ligase_ATP-dep"/>
</dbReference>
<evidence type="ECO:0000256" key="7">
    <source>
        <dbReference type="ARBA" id="ARBA00022763"/>
    </source>
</evidence>
<comment type="cofactor">
    <cofactor evidence="14">
        <name>Mg(2+)</name>
        <dbReference type="ChEBI" id="CHEBI:18420"/>
    </cofactor>
</comment>
<dbReference type="AlphaFoldDB" id="A0A1F7GXD9"/>
<gene>
    <name evidence="14" type="primary">lig</name>
    <name evidence="17" type="ORF">A3C25_00955</name>
</gene>
<feature type="active site" description="N6-AMP-lysine intermediate" evidence="14">
    <location>
        <position position="256"/>
    </location>
</feature>
<dbReference type="Pfam" id="PF01068">
    <property type="entry name" value="DNA_ligase_A_M"/>
    <property type="match status" value="1"/>
</dbReference>
<dbReference type="InterPro" id="IPR016059">
    <property type="entry name" value="DNA_ligase_ATP-dep_CS"/>
</dbReference>
<dbReference type="Pfam" id="PF04675">
    <property type="entry name" value="DNA_ligase_A_N"/>
    <property type="match status" value="1"/>
</dbReference>
<dbReference type="PROSITE" id="PS00333">
    <property type="entry name" value="DNA_LIGASE_A2"/>
    <property type="match status" value="1"/>
</dbReference>
<keyword evidence="12 14" id="KW-0131">Cell cycle</keyword>
<evidence type="ECO:0000256" key="13">
    <source>
        <dbReference type="ARBA" id="ARBA00034003"/>
    </source>
</evidence>
<comment type="similarity">
    <text evidence="1 14 15">Belongs to the ATP-dependent DNA ligase family.</text>
</comment>
<keyword evidence="3 14" id="KW-0132">Cell division</keyword>
<evidence type="ECO:0000256" key="1">
    <source>
        <dbReference type="ARBA" id="ARBA00007572"/>
    </source>
</evidence>
<keyword evidence="8 14" id="KW-0067">ATP-binding</keyword>
<evidence type="ECO:0000256" key="8">
    <source>
        <dbReference type="ARBA" id="ARBA00022840"/>
    </source>
</evidence>
<evidence type="ECO:0000256" key="11">
    <source>
        <dbReference type="ARBA" id="ARBA00023204"/>
    </source>
</evidence>
<comment type="catalytic activity">
    <reaction evidence="13 14">
        <text>ATP + (deoxyribonucleotide)n-3'-hydroxyl + 5'-phospho-(deoxyribonucleotide)m = (deoxyribonucleotide)n+m + AMP + diphosphate.</text>
        <dbReference type="EC" id="6.5.1.1"/>
    </reaction>
</comment>
<keyword evidence="6 14" id="KW-0547">Nucleotide-binding</keyword>
<feature type="binding site" evidence="14">
    <location>
        <position position="454"/>
    </location>
    <ligand>
        <name>ATP</name>
        <dbReference type="ChEBI" id="CHEBI:30616"/>
    </ligand>
</feature>
<comment type="caution">
    <text evidence="17">The sequence shown here is derived from an EMBL/GenBank/DDBJ whole genome shotgun (WGS) entry which is preliminary data.</text>
</comment>
<keyword evidence="5 14" id="KW-0479">Metal-binding</keyword>
<reference evidence="17 18" key="1">
    <citation type="journal article" date="2016" name="Nat. Commun.">
        <title>Thousands of microbial genomes shed light on interconnected biogeochemical processes in an aquifer system.</title>
        <authorList>
            <person name="Anantharaman K."/>
            <person name="Brown C.T."/>
            <person name="Hug L.A."/>
            <person name="Sharon I."/>
            <person name="Castelle C.J."/>
            <person name="Probst A.J."/>
            <person name="Thomas B.C."/>
            <person name="Singh A."/>
            <person name="Wilkins M.J."/>
            <person name="Karaoz U."/>
            <person name="Brodie E.L."/>
            <person name="Williams K.H."/>
            <person name="Hubbard S.S."/>
            <person name="Banfield J.F."/>
        </authorList>
    </citation>
    <scope>NUCLEOTIDE SEQUENCE [LARGE SCALE GENOMIC DNA]</scope>
</reference>
<dbReference type="InterPro" id="IPR012310">
    <property type="entry name" value="DNA_ligase_ATP-dep_cent"/>
</dbReference>
<proteinExistence type="inferred from homology"/>
<dbReference type="GO" id="GO:0006281">
    <property type="term" value="P:DNA repair"/>
    <property type="evidence" value="ECO:0007669"/>
    <property type="project" value="UniProtKB-UniRule"/>
</dbReference>